<dbReference type="SUPFAM" id="SSF101898">
    <property type="entry name" value="NHL repeat"/>
    <property type="match status" value="1"/>
</dbReference>
<keyword evidence="2" id="KW-1185">Reference proteome</keyword>
<organism evidence="1 2">
    <name type="scientific">Hyunsoonleella aquatilis</name>
    <dbReference type="NCBI Taxonomy" id="2762758"/>
    <lineage>
        <taxon>Bacteria</taxon>
        <taxon>Pseudomonadati</taxon>
        <taxon>Bacteroidota</taxon>
        <taxon>Flavobacteriia</taxon>
        <taxon>Flavobacteriales</taxon>
        <taxon>Flavobacteriaceae</taxon>
    </lineage>
</organism>
<dbReference type="Gene3D" id="2.120.10.30">
    <property type="entry name" value="TolB, C-terminal domain"/>
    <property type="match status" value="1"/>
</dbReference>
<dbReference type="InterPro" id="IPR011042">
    <property type="entry name" value="6-blade_b-propeller_TolB-like"/>
</dbReference>
<dbReference type="SUPFAM" id="SSF51658">
    <property type="entry name" value="Xylose isomerase-like"/>
    <property type="match status" value="1"/>
</dbReference>
<dbReference type="AlphaFoldDB" id="A0A923H7F6"/>
<protein>
    <recommendedName>
        <fullName evidence="3">Sugar phosphate isomerase/epimerase</fullName>
    </recommendedName>
</protein>
<gene>
    <name evidence="1" type="ORF">H7U19_02565</name>
</gene>
<accession>A0A923H7F6</accession>
<sequence length="555" mass="62613">MKSLIKLSLFIISMCLGAQGIDKSLYAFDFKMDSLTIPERAELFDKLGYSGITFIVKNDEHIKKLQDYLNTKAFSSGKLSIPVVYFPFNSSNDSEKENKLWRKALTALPEGTDLWVIILKKDATKEKTLALLKNMTTEAQKLNKNIVIYPHDNCFIESAEEAIPYIEELNAPNLYLTLHLCHELRAGNGNRLLDVAIKSAPYLKFASISGSNVTMFDNDKGNWSDAIKPLDNGDYDVSIFVSVLQKIKFQGKTMLHTFGIEEAPKEHLSRSIKKWNTLVDDTYETLNNNLNNILDNPENAYWDDVSKTWFISSLGGEKVTIEKDGYGWLTRLDENGNVISNRWIEVLDAPTGMASYKNLLYVADRGVLVEIDISKGKIIRKINLPNSEFANDVASTPKGDIYVSDTFTNTIYKLPKNKNVEVFIKDDVLECPNGLWIDGQHLIVATWGPMTNRATFETSRKGTLMRIDLKTKEVKPIGKGLPIANFDGVIKYGKFYYATDWTGGRLLKIDEDGNTEEVISGFSQFADLGINAKKGIIMVPEMSKNRFIFFNLKSL</sequence>
<evidence type="ECO:0008006" key="3">
    <source>
        <dbReference type="Google" id="ProtNLM"/>
    </source>
</evidence>
<dbReference type="Proteomes" id="UP000656244">
    <property type="component" value="Unassembled WGS sequence"/>
</dbReference>
<evidence type="ECO:0000313" key="1">
    <source>
        <dbReference type="EMBL" id="MBC3757270.1"/>
    </source>
</evidence>
<proteinExistence type="predicted"/>
<evidence type="ECO:0000313" key="2">
    <source>
        <dbReference type="Proteomes" id="UP000656244"/>
    </source>
</evidence>
<dbReference type="Gene3D" id="3.20.20.150">
    <property type="entry name" value="Divalent-metal-dependent TIM barrel enzymes"/>
    <property type="match status" value="1"/>
</dbReference>
<dbReference type="RefSeq" id="WP_186558267.1">
    <property type="nucleotide sequence ID" value="NZ_JACNMF010000001.1"/>
</dbReference>
<dbReference type="EMBL" id="JACNMF010000001">
    <property type="protein sequence ID" value="MBC3757270.1"/>
    <property type="molecule type" value="Genomic_DNA"/>
</dbReference>
<dbReference type="InterPro" id="IPR036237">
    <property type="entry name" value="Xyl_isomerase-like_sf"/>
</dbReference>
<reference evidence="1" key="1">
    <citation type="submission" date="2020-08" db="EMBL/GenBank/DDBJ databases">
        <title>Hyunsoonleella sp. strain SJ7 genome sequencing and assembly.</title>
        <authorList>
            <person name="Kim I."/>
        </authorList>
    </citation>
    <scope>NUCLEOTIDE SEQUENCE</scope>
    <source>
        <strain evidence="1">SJ7</strain>
    </source>
</reference>
<comment type="caution">
    <text evidence="1">The sequence shown here is derived from an EMBL/GenBank/DDBJ whole genome shotgun (WGS) entry which is preliminary data.</text>
</comment>
<name>A0A923H7F6_9FLAO</name>